<evidence type="ECO:0000313" key="1">
    <source>
        <dbReference type="EMBL" id="PIT96600.1"/>
    </source>
</evidence>
<dbReference type="AlphaFoldDB" id="A0A2M6WUZ2"/>
<reference evidence="2" key="1">
    <citation type="submission" date="2017-09" db="EMBL/GenBank/DDBJ databases">
        <title>Depth-based differentiation of microbial function through sediment-hosted aquifers and enrichment of novel symbionts in the deep terrestrial subsurface.</title>
        <authorList>
            <person name="Probst A.J."/>
            <person name="Ladd B."/>
            <person name="Jarett J.K."/>
            <person name="Geller-Mcgrath D.E."/>
            <person name="Sieber C.M.K."/>
            <person name="Emerson J.B."/>
            <person name="Anantharaman K."/>
            <person name="Thomas B.C."/>
            <person name="Malmstrom R."/>
            <person name="Stieglmeier M."/>
            <person name="Klingl A."/>
            <person name="Woyke T."/>
            <person name="Ryan C.M."/>
            <person name="Banfield J.F."/>
        </authorList>
    </citation>
    <scope>NUCLEOTIDE SEQUENCE [LARGE SCALE GENOMIC DNA]</scope>
</reference>
<proteinExistence type="predicted"/>
<organism evidence="1 2">
    <name type="scientific">Candidatus Campbellbacteria bacterium CG10_big_fil_rev_8_21_14_0_10_35_52</name>
    <dbReference type="NCBI Taxonomy" id="1974527"/>
    <lineage>
        <taxon>Bacteria</taxon>
        <taxon>Candidatus Campbelliibacteriota</taxon>
    </lineage>
</organism>
<name>A0A2M6WUZ2_9BACT</name>
<accession>A0A2M6WUZ2</accession>
<sequence>MYTSTDPNIWAPYNKTNFLYCTNIFMEKCPARKIYCGNCFHYYDPCPAIVQYGDSISPKQIFEIVKKMVV</sequence>
<gene>
    <name evidence="1" type="ORF">COT82_02285</name>
</gene>
<comment type="caution">
    <text evidence="1">The sequence shown here is derived from an EMBL/GenBank/DDBJ whole genome shotgun (WGS) entry which is preliminary data.</text>
</comment>
<evidence type="ECO:0000313" key="2">
    <source>
        <dbReference type="Proteomes" id="UP000230481"/>
    </source>
</evidence>
<dbReference type="Proteomes" id="UP000230481">
    <property type="component" value="Unassembled WGS sequence"/>
</dbReference>
<dbReference type="EMBL" id="PFAA01000042">
    <property type="protein sequence ID" value="PIT96600.1"/>
    <property type="molecule type" value="Genomic_DNA"/>
</dbReference>
<protein>
    <submittedName>
        <fullName evidence="1">Uncharacterized protein</fullName>
    </submittedName>
</protein>